<evidence type="ECO:0000256" key="3">
    <source>
        <dbReference type="ARBA" id="ARBA00022519"/>
    </source>
</evidence>
<sequence>MTQKMSSQRPHSYLIAGFILVVLLMLSLAGLGAQRLEVLKGRVDYILQDQMVKIDLTHRLRSITRERMIRMNLMTITSDPFVRDQNYQEFLVLGNRYIGTRHKLEDLVKGGTETAMLDQLRNMSINATPIQERVVELALDNHLEQARALLFEKSLLIQQEILDHCDVILTTFEQSSQSAMEQARQTYQTTYTLMINLTTLAVLLTAVIGMIVVRRIKADRGQLLSEIAERRKTEQELRHTKEGLEQIISERTATLRENLERLSEAQRISHMGHWEWDIVTNELRWSDEIYRLFGLQPTGFGATHDTFMAAVHPEDRHMVNNSVERALRKEENYQVEHRIIWPDGTVRHMREKGEVAFDENGQALRMIGTVRDITDERENEQRLWHLAHHDALTGLPNRSLLYATLSQALTRAKRSGSKVALMLCDLDHFKSINDRYGHDAGDQLIVEAGRRIKSCIRESDVLARLGGDEFTVVMEDVRDPENTRQVAQKITDALNAPFELSGEHSGMIGVSIGIALYPEDAPDMDGLLKNADVAIQSKRAWPQRLLPVCRSGLNWRMTRWNNIKALLRESTIPRLTT</sequence>
<dbReference type="EMBL" id="AP022853">
    <property type="protein sequence ID" value="BCB27395.1"/>
    <property type="molecule type" value="Genomic_DNA"/>
</dbReference>
<dbReference type="FunFam" id="2.10.70.100:FF:000001">
    <property type="entry name" value="Sensory transduction histidine kinase"/>
    <property type="match status" value="1"/>
</dbReference>
<name>A0A6F8VF57_9PROT</name>
<evidence type="ECO:0000256" key="5">
    <source>
        <dbReference type="ARBA" id="ARBA00022692"/>
    </source>
</evidence>
<dbReference type="PANTHER" id="PTHR44757:SF2">
    <property type="entry name" value="BIOFILM ARCHITECTURE MAINTENANCE PROTEIN MBAA"/>
    <property type="match status" value="1"/>
</dbReference>
<dbReference type="CDD" id="cd01949">
    <property type="entry name" value="GGDEF"/>
    <property type="match status" value="1"/>
</dbReference>
<evidence type="ECO:0000256" key="6">
    <source>
        <dbReference type="ARBA" id="ARBA00022737"/>
    </source>
</evidence>
<organism evidence="14 15">
    <name type="scientific">Sulfurimicrobium lacus</name>
    <dbReference type="NCBI Taxonomy" id="2715678"/>
    <lineage>
        <taxon>Bacteria</taxon>
        <taxon>Pseudomonadati</taxon>
        <taxon>Pseudomonadota</taxon>
        <taxon>Betaproteobacteria</taxon>
        <taxon>Nitrosomonadales</taxon>
        <taxon>Sulfuricellaceae</taxon>
        <taxon>Sulfurimicrobium</taxon>
    </lineage>
</organism>
<evidence type="ECO:0000256" key="9">
    <source>
        <dbReference type="ARBA" id="ARBA00023136"/>
    </source>
</evidence>
<keyword evidence="4" id="KW-0808">Transferase</keyword>
<dbReference type="PROSITE" id="PS50112">
    <property type="entry name" value="PAS"/>
    <property type="match status" value="1"/>
</dbReference>
<dbReference type="Gene3D" id="2.10.70.100">
    <property type="match status" value="1"/>
</dbReference>
<dbReference type="SMART" id="SM00086">
    <property type="entry name" value="PAC"/>
    <property type="match status" value="1"/>
</dbReference>
<keyword evidence="2" id="KW-1003">Cell membrane</keyword>
<dbReference type="Pfam" id="PF08447">
    <property type="entry name" value="PAS_3"/>
    <property type="match status" value="1"/>
</dbReference>
<dbReference type="Gene3D" id="3.30.70.270">
    <property type="match status" value="1"/>
</dbReference>
<dbReference type="CDD" id="cd19411">
    <property type="entry name" value="MCP2201-like_sensor"/>
    <property type="match status" value="1"/>
</dbReference>
<keyword evidence="7" id="KW-0547">Nucleotide-binding</keyword>
<keyword evidence="3" id="KW-0997">Cell inner membrane</keyword>
<dbReference type="Pfam" id="PF00990">
    <property type="entry name" value="GGDEF"/>
    <property type="match status" value="1"/>
</dbReference>
<evidence type="ECO:0000256" key="10">
    <source>
        <dbReference type="SAM" id="Phobius"/>
    </source>
</evidence>
<dbReference type="PROSITE" id="PS50113">
    <property type="entry name" value="PAC"/>
    <property type="match status" value="1"/>
</dbReference>
<dbReference type="InterPro" id="IPR000160">
    <property type="entry name" value="GGDEF_dom"/>
</dbReference>
<dbReference type="GO" id="GO:0005886">
    <property type="term" value="C:plasma membrane"/>
    <property type="evidence" value="ECO:0007669"/>
    <property type="project" value="UniProtKB-SubCell"/>
</dbReference>
<protein>
    <recommendedName>
        <fullName evidence="16">Diguanylate cyclase</fullName>
    </recommendedName>
</protein>
<dbReference type="SMART" id="SM00267">
    <property type="entry name" value="GGDEF"/>
    <property type="match status" value="1"/>
</dbReference>
<dbReference type="GO" id="GO:0000166">
    <property type="term" value="F:nucleotide binding"/>
    <property type="evidence" value="ECO:0007669"/>
    <property type="project" value="UniProtKB-KW"/>
</dbReference>
<accession>A0A6F8VF57</accession>
<dbReference type="GO" id="GO:0016740">
    <property type="term" value="F:transferase activity"/>
    <property type="evidence" value="ECO:0007669"/>
    <property type="project" value="UniProtKB-KW"/>
</dbReference>
<dbReference type="InterPro" id="IPR013655">
    <property type="entry name" value="PAS_fold_3"/>
</dbReference>
<dbReference type="NCBIfam" id="TIGR00229">
    <property type="entry name" value="sensory_box"/>
    <property type="match status" value="1"/>
</dbReference>
<evidence type="ECO:0000313" key="14">
    <source>
        <dbReference type="EMBL" id="BCB27395.1"/>
    </source>
</evidence>
<dbReference type="FunFam" id="3.30.450.20:FF:000088">
    <property type="entry name" value="Sensory transduction histidine kinase"/>
    <property type="match status" value="1"/>
</dbReference>
<evidence type="ECO:0000256" key="7">
    <source>
        <dbReference type="ARBA" id="ARBA00022741"/>
    </source>
</evidence>
<evidence type="ECO:0000259" key="13">
    <source>
        <dbReference type="PROSITE" id="PS50887"/>
    </source>
</evidence>
<evidence type="ECO:0000313" key="15">
    <source>
        <dbReference type="Proteomes" id="UP000502260"/>
    </source>
</evidence>
<evidence type="ECO:0000259" key="11">
    <source>
        <dbReference type="PROSITE" id="PS50112"/>
    </source>
</evidence>
<keyword evidence="15" id="KW-1185">Reference proteome</keyword>
<dbReference type="PANTHER" id="PTHR44757">
    <property type="entry name" value="DIGUANYLATE CYCLASE DGCP"/>
    <property type="match status" value="1"/>
</dbReference>
<keyword evidence="5 10" id="KW-0812">Transmembrane</keyword>
<dbReference type="InterPro" id="IPR000700">
    <property type="entry name" value="PAS-assoc_C"/>
</dbReference>
<evidence type="ECO:0000256" key="4">
    <source>
        <dbReference type="ARBA" id="ARBA00022679"/>
    </source>
</evidence>
<dbReference type="PROSITE" id="PS50887">
    <property type="entry name" value="GGDEF"/>
    <property type="match status" value="1"/>
</dbReference>
<keyword evidence="8 10" id="KW-1133">Transmembrane helix</keyword>
<feature type="domain" description="GGDEF" evidence="13">
    <location>
        <begin position="417"/>
        <end position="551"/>
    </location>
</feature>
<dbReference type="SUPFAM" id="SSF55785">
    <property type="entry name" value="PYP-like sensor domain (PAS domain)"/>
    <property type="match status" value="1"/>
</dbReference>
<dbReference type="CDD" id="cd00130">
    <property type="entry name" value="PAS"/>
    <property type="match status" value="1"/>
</dbReference>
<evidence type="ECO:0000256" key="8">
    <source>
        <dbReference type="ARBA" id="ARBA00022989"/>
    </source>
</evidence>
<evidence type="ECO:0000259" key="12">
    <source>
        <dbReference type="PROSITE" id="PS50113"/>
    </source>
</evidence>
<evidence type="ECO:0008006" key="16">
    <source>
        <dbReference type="Google" id="ProtNLM"/>
    </source>
</evidence>
<dbReference type="AlphaFoldDB" id="A0A6F8VF57"/>
<feature type="domain" description="PAC" evidence="12">
    <location>
        <begin position="333"/>
        <end position="385"/>
    </location>
</feature>
<dbReference type="KEGG" id="slac:SKTS_22810"/>
<dbReference type="SUPFAM" id="SSF55073">
    <property type="entry name" value="Nucleotide cyclase"/>
    <property type="match status" value="1"/>
</dbReference>
<dbReference type="InterPro" id="IPR029787">
    <property type="entry name" value="Nucleotide_cyclase"/>
</dbReference>
<evidence type="ECO:0000256" key="2">
    <source>
        <dbReference type="ARBA" id="ARBA00022475"/>
    </source>
</evidence>
<dbReference type="InterPro" id="IPR001610">
    <property type="entry name" value="PAC"/>
</dbReference>
<dbReference type="InterPro" id="IPR047347">
    <property type="entry name" value="YvaQ-like_sensor"/>
</dbReference>
<feature type="domain" description="PAS" evidence="11">
    <location>
        <begin position="285"/>
        <end position="330"/>
    </location>
</feature>
<dbReference type="InterPro" id="IPR000014">
    <property type="entry name" value="PAS"/>
</dbReference>
<feature type="transmembrane region" description="Helical" evidence="10">
    <location>
        <begin position="12"/>
        <end position="33"/>
    </location>
</feature>
<proteinExistence type="predicted"/>
<evidence type="ECO:0000256" key="1">
    <source>
        <dbReference type="ARBA" id="ARBA00004429"/>
    </source>
</evidence>
<feature type="transmembrane region" description="Helical" evidence="10">
    <location>
        <begin position="191"/>
        <end position="213"/>
    </location>
</feature>
<reference evidence="15" key="1">
    <citation type="submission" date="2020-03" db="EMBL/GenBank/DDBJ databases">
        <title>Complete genome sequence of sulfur-oxidizing bacterium skT11.</title>
        <authorList>
            <person name="Kanda M."/>
            <person name="Kojima H."/>
            <person name="Fukui M."/>
        </authorList>
    </citation>
    <scope>NUCLEOTIDE SEQUENCE [LARGE SCALE GENOMIC DNA]</scope>
    <source>
        <strain evidence="15">skT11</strain>
    </source>
</reference>
<gene>
    <name evidence="14" type="ORF">SKTS_22810</name>
</gene>
<dbReference type="InterPro" id="IPR043128">
    <property type="entry name" value="Rev_trsase/Diguanyl_cyclase"/>
</dbReference>
<dbReference type="InterPro" id="IPR035965">
    <property type="entry name" value="PAS-like_dom_sf"/>
</dbReference>
<dbReference type="Proteomes" id="UP000502260">
    <property type="component" value="Chromosome"/>
</dbReference>
<comment type="subcellular location">
    <subcellularLocation>
        <location evidence="1">Cell inner membrane</location>
        <topology evidence="1">Multi-pass membrane protein</topology>
    </subcellularLocation>
</comment>
<dbReference type="InterPro" id="IPR052155">
    <property type="entry name" value="Biofilm_reg_signaling"/>
</dbReference>
<keyword evidence="6" id="KW-0677">Repeat</keyword>
<dbReference type="Gene3D" id="3.30.450.20">
    <property type="entry name" value="PAS domain"/>
    <property type="match status" value="1"/>
</dbReference>
<keyword evidence="9 10" id="KW-0472">Membrane</keyword>
<dbReference type="NCBIfam" id="TIGR00254">
    <property type="entry name" value="GGDEF"/>
    <property type="match status" value="1"/>
</dbReference>